<dbReference type="RefSeq" id="WP_268542361.1">
    <property type="nucleotide sequence ID" value="NZ_JALAOH010000006.1"/>
</dbReference>
<reference evidence="3" key="1">
    <citation type="submission" date="2022-02" db="EMBL/GenBank/DDBJ databases">
        <title>Crop Bioprotection Bacillus Genome Sequencing.</title>
        <authorList>
            <person name="Dunlap C."/>
        </authorList>
    </citation>
    <scope>NUCLEOTIDE SEQUENCE</scope>
    <source>
        <strain evidence="3">98-1</strain>
    </source>
</reference>
<dbReference type="PANTHER" id="PTHR48050">
    <property type="entry name" value="STEROL 3-BETA-GLUCOSYLTRANSFERASE"/>
    <property type="match status" value="1"/>
</dbReference>
<dbReference type="FunFam" id="3.40.50.2000:FF:000009">
    <property type="entry name" value="Sterol 3-beta-glucosyltransferase UGT80A2"/>
    <property type="match status" value="1"/>
</dbReference>
<sequence length="422" mass="47097">MKINLLTIGTRGDVQPFIALGKELSRRGHHVKICTEGSFKDLAEKNRLSFSAIRADYADLTQSEEGKNMLKGNPLSIVSQMKTVIYPMMEQMLDDIWATSIDAEAIIYHPKVFGGYDLAEALHIPAFIAHPVPVIAPTRQFTNPVLPFAIRSGTLNRASFQINRLMTAAFFSLINKWRHETLGLPDKRSVFQDDSVLNGKHIPILYGCSPSIIPFDQQWKGRVSMQGFWFLAEDDWTRPPELSRFLEAGPPPFTVSFSSMPLRNPDHIVNMLQLAFKETGQRAILLTGWNGIKQMTASPHIFTSDSIPHSWIFPRSRAVIHHGGAGTTAAALKAGKPMVICPFSGDQPFWARKMRDIGAAAAPLKEKEMSVEAFISRINELVSNHTYSQRASEAAALIEKEDGIRLTVDFIEEKLEEKTPAT</sequence>
<accession>A0AAP3FW57</accession>
<organism evidence="3 4">
    <name type="scientific">Bacillus vallismortis</name>
    <dbReference type="NCBI Taxonomy" id="72361"/>
    <lineage>
        <taxon>Bacteria</taxon>
        <taxon>Bacillati</taxon>
        <taxon>Bacillota</taxon>
        <taxon>Bacilli</taxon>
        <taxon>Bacillales</taxon>
        <taxon>Bacillaceae</taxon>
        <taxon>Bacillus</taxon>
    </lineage>
</organism>
<dbReference type="GO" id="GO:0016758">
    <property type="term" value="F:hexosyltransferase activity"/>
    <property type="evidence" value="ECO:0007669"/>
    <property type="project" value="InterPro"/>
</dbReference>
<feature type="domain" description="Glycosyltransferase family 28 N-terminal" evidence="1">
    <location>
        <begin position="4"/>
        <end position="136"/>
    </location>
</feature>
<dbReference type="InterPro" id="IPR004276">
    <property type="entry name" value="GlycoTrans_28_N"/>
</dbReference>
<dbReference type="AlphaFoldDB" id="A0AAP3FW57"/>
<evidence type="ECO:0000313" key="4">
    <source>
        <dbReference type="Proteomes" id="UP001067121"/>
    </source>
</evidence>
<name>A0AAP3FW57_BACVA</name>
<dbReference type="InterPro" id="IPR002213">
    <property type="entry name" value="UDP_glucos_trans"/>
</dbReference>
<dbReference type="PANTHER" id="PTHR48050:SF13">
    <property type="entry name" value="STEROL 3-BETA-GLUCOSYLTRANSFERASE UGT80A2"/>
    <property type="match status" value="1"/>
</dbReference>
<dbReference type="InterPro" id="IPR050426">
    <property type="entry name" value="Glycosyltransferase_28"/>
</dbReference>
<dbReference type="Gene3D" id="3.40.50.2000">
    <property type="entry name" value="Glycogen Phosphorylase B"/>
    <property type="match status" value="2"/>
</dbReference>
<dbReference type="SUPFAM" id="SSF53756">
    <property type="entry name" value="UDP-Glycosyltransferase/glycogen phosphorylase"/>
    <property type="match status" value="1"/>
</dbReference>
<protein>
    <submittedName>
        <fullName evidence="3">Glycosyltransferase</fullName>
    </submittedName>
</protein>
<evidence type="ECO:0000313" key="3">
    <source>
        <dbReference type="EMBL" id="MCY8315739.1"/>
    </source>
</evidence>
<feature type="domain" description="Erythromycin biosynthesis protein CIII-like C-terminal" evidence="2">
    <location>
        <begin position="300"/>
        <end position="395"/>
    </location>
</feature>
<dbReference type="InterPro" id="IPR010610">
    <property type="entry name" value="EryCIII-like_C"/>
</dbReference>
<dbReference type="GO" id="GO:0008194">
    <property type="term" value="F:UDP-glycosyltransferase activity"/>
    <property type="evidence" value="ECO:0007669"/>
    <property type="project" value="InterPro"/>
</dbReference>
<dbReference type="CDD" id="cd03784">
    <property type="entry name" value="GT1_Gtf-like"/>
    <property type="match status" value="1"/>
</dbReference>
<gene>
    <name evidence="3" type="ORF">MOC71_03020</name>
</gene>
<dbReference type="Proteomes" id="UP001067121">
    <property type="component" value="Unassembled WGS sequence"/>
</dbReference>
<dbReference type="GO" id="GO:0005975">
    <property type="term" value="P:carbohydrate metabolic process"/>
    <property type="evidence" value="ECO:0007669"/>
    <property type="project" value="InterPro"/>
</dbReference>
<dbReference type="GO" id="GO:0033072">
    <property type="term" value="P:vancomycin biosynthetic process"/>
    <property type="evidence" value="ECO:0007669"/>
    <property type="project" value="UniProtKB-ARBA"/>
</dbReference>
<evidence type="ECO:0000259" key="1">
    <source>
        <dbReference type="Pfam" id="PF03033"/>
    </source>
</evidence>
<dbReference type="Pfam" id="PF06722">
    <property type="entry name" value="EryCIII-like_C"/>
    <property type="match status" value="1"/>
</dbReference>
<proteinExistence type="predicted"/>
<dbReference type="EMBL" id="JALAOH010000006">
    <property type="protein sequence ID" value="MCY8315739.1"/>
    <property type="molecule type" value="Genomic_DNA"/>
</dbReference>
<dbReference type="Pfam" id="PF03033">
    <property type="entry name" value="Glyco_transf_28"/>
    <property type="match status" value="1"/>
</dbReference>
<evidence type="ECO:0000259" key="2">
    <source>
        <dbReference type="Pfam" id="PF06722"/>
    </source>
</evidence>
<comment type="caution">
    <text evidence="3">The sequence shown here is derived from an EMBL/GenBank/DDBJ whole genome shotgun (WGS) entry which is preliminary data.</text>
</comment>